<name>A0A8J7M8N0_9RHOB</name>
<dbReference type="RefSeq" id="WP_200611754.1">
    <property type="nucleotide sequence ID" value="NZ_JAEHHL010000009.1"/>
</dbReference>
<sequence length="113" mass="13167">MTDAVRFCDRHKVPHPDWLKAAVRSLADPPQKRKRGQPPADEADLIRWDVVVMLRLGRGEDRKVYKWDEVFEAASKYLEGTPHWGTADTISASYKRVIKRDRLTPGRYYTKDL</sequence>
<dbReference type="Proteomes" id="UP000655420">
    <property type="component" value="Unassembled WGS sequence"/>
</dbReference>
<evidence type="ECO:0000313" key="2">
    <source>
        <dbReference type="Proteomes" id="UP000655420"/>
    </source>
</evidence>
<keyword evidence="2" id="KW-1185">Reference proteome</keyword>
<gene>
    <name evidence="1" type="ORF">H0I76_15640</name>
</gene>
<protein>
    <submittedName>
        <fullName evidence="1">Uncharacterized protein</fullName>
    </submittedName>
</protein>
<proteinExistence type="predicted"/>
<dbReference type="AlphaFoldDB" id="A0A8J7M8N0"/>
<comment type="caution">
    <text evidence="1">The sequence shown here is derived from an EMBL/GenBank/DDBJ whole genome shotgun (WGS) entry which is preliminary data.</text>
</comment>
<dbReference type="EMBL" id="JAEHHL010000009">
    <property type="protein sequence ID" value="MBK0400631.1"/>
    <property type="molecule type" value="Genomic_DNA"/>
</dbReference>
<evidence type="ECO:0000313" key="1">
    <source>
        <dbReference type="EMBL" id="MBK0400631.1"/>
    </source>
</evidence>
<reference evidence="1" key="1">
    <citation type="submission" date="2020-12" db="EMBL/GenBank/DDBJ databases">
        <title>Bacterial taxonomy.</title>
        <authorList>
            <person name="Pan X."/>
        </authorList>
    </citation>
    <scope>NUCLEOTIDE SEQUENCE</scope>
    <source>
        <strain evidence="1">M0105</strain>
    </source>
</reference>
<accession>A0A8J7M8N0</accession>
<organism evidence="1 2">
    <name type="scientific">Thermohalobaculum xanthum</name>
    <dbReference type="NCBI Taxonomy" id="2753746"/>
    <lineage>
        <taxon>Bacteria</taxon>
        <taxon>Pseudomonadati</taxon>
        <taxon>Pseudomonadota</taxon>
        <taxon>Alphaproteobacteria</taxon>
        <taxon>Rhodobacterales</taxon>
        <taxon>Paracoccaceae</taxon>
        <taxon>Thermohalobaculum</taxon>
    </lineage>
</organism>